<dbReference type="InterPro" id="IPR048520">
    <property type="entry name" value="LarA_C"/>
</dbReference>
<accession>A0A1W2C069</accession>
<dbReference type="OrthoDB" id="9770545at2"/>
<dbReference type="Proteomes" id="UP000192790">
    <property type="component" value="Unassembled WGS sequence"/>
</dbReference>
<dbReference type="EMBL" id="FWXW01000007">
    <property type="protein sequence ID" value="SMC78491.1"/>
    <property type="molecule type" value="Genomic_DNA"/>
</dbReference>
<evidence type="ECO:0000313" key="3">
    <source>
        <dbReference type="EMBL" id="SMC78491.1"/>
    </source>
</evidence>
<dbReference type="STRING" id="1122930.SAMN02745168_2481"/>
<gene>
    <name evidence="3" type="ORF">SAMN02745168_2481</name>
</gene>
<feature type="domain" description="Lactate racemase C-terminal" evidence="2">
    <location>
        <begin position="269"/>
        <end position="420"/>
    </location>
</feature>
<keyword evidence="4" id="KW-1185">Reference proteome</keyword>
<sequence>MIIRLPYGHGWIEYDAPSTAAVLESSVGELRGGGDGRKIVEAAMERPVGTPRLKELAKGKKTCTLIISDHTRPVPSKDILPPMLKELREGSPGIDITLLVATGFHRSSSKEELVNKLGREIFENETIVVHDCADPASNTRLGLLPSGAPLVIDTLAAETDLLVAEGFIEPHFFAGFSGGRKSVLPGVCDRVTVLGNHCSAFIDSPFARTGILDGNPLHRDMLAAGRMAKLAFIVNVIIDEEKKTVAAFAGDFETAHRAGCDFLRRYCTVKPAYADIAITTNGGAPLDQNIYQCVKSMTAAEATAAPGGVIVLCAECADGTGGDGFYRSLKDCRSPEQLYESIMATPQQETIPDQWETQILARILKKHRVIFVTRPELERTVSDMKMIYAPSLEKALELARGYQGKDASVTVIPNGIAVIVDGDGE</sequence>
<name>A0A1W2C069_9FIRM</name>
<dbReference type="PANTHER" id="PTHR33171">
    <property type="entry name" value="LAR_N DOMAIN-CONTAINING PROTEIN"/>
    <property type="match status" value="1"/>
</dbReference>
<dbReference type="InterPro" id="IPR043166">
    <property type="entry name" value="LarA-like_C"/>
</dbReference>
<dbReference type="Pfam" id="PF21113">
    <property type="entry name" value="LarA_C"/>
    <property type="match status" value="1"/>
</dbReference>
<dbReference type="PANTHER" id="PTHR33171:SF17">
    <property type="entry name" value="LARA-LIKE N-TERMINAL DOMAIN-CONTAINING PROTEIN"/>
    <property type="match status" value="1"/>
</dbReference>
<dbReference type="Pfam" id="PF09861">
    <property type="entry name" value="Lar_N"/>
    <property type="match status" value="1"/>
</dbReference>
<evidence type="ECO:0000259" key="1">
    <source>
        <dbReference type="Pfam" id="PF09861"/>
    </source>
</evidence>
<dbReference type="Gene3D" id="3.90.226.30">
    <property type="match status" value="1"/>
</dbReference>
<protein>
    <submittedName>
        <fullName evidence="3">Nickel-dependent lactate racemase</fullName>
    </submittedName>
</protein>
<dbReference type="NCBIfam" id="NF033504">
    <property type="entry name" value="Ni_dep_LarA"/>
    <property type="match status" value="1"/>
</dbReference>
<dbReference type="InterPro" id="IPR048068">
    <property type="entry name" value="LarA-like"/>
</dbReference>
<dbReference type="InterPro" id="IPR047926">
    <property type="entry name" value="Ni_dep_LarA"/>
</dbReference>
<dbReference type="GO" id="GO:0050043">
    <property type="term" value="F:lactate racemase activity"/>
    <property type="evidence" value="ECO:0007669"/>
    <property type="project" value="InterPro"/>
</dbReference>
<feature type="domain" description="LarA-like N-terminal" evidence="1">
    <location>
        <begin position="7"/>
        <end position="209"/>
    </location>
</feature>
<organism evidence="3 4">
    <name type="scientific">Papillibacter cinnamivorans DSM 12816</name>
    <dbReference type="NCBI Taxonomy" id="1122930"/>
    <lineage>
        <taxon>Bacteria</taxon>
        <taxon>Bacillati</taxon>
        <taxon>Bacillota</taxon>
        <taxon>Clostridia</taxon>
        <taxon>Eubacteriales</taxon>
        <taxon>Oscillospiraceae</taxon>
        <taxon>Papillibacter</taxon>
    </lineage>
</organism>
<dbReference type="AlphaFoldDB" id="A0A1W2C069"/>
<dbReference type="Gene3D" id="3.40.50.11440">
    <property type="match status" value="1"/>
</dbReference>
<proteinExistence type="predicted"/>
<evidence type="ECO:0000259" key="2">
    <source>
        <dbReference type="Pfam" id="PF21113"/>
    </source>
</evidence>
<dbReference type="InterPro" id="IPR018657">
    <property type="entry name" value="LarA-like_N"/>
</dbReference>
<reference evidence="3 4" key="1">
    <citation type="submission" date="2017-04" db="EMBL/GenBank/DDBJ databases">
        <authorList>
            <person name="Afonso C.L."/>
            <person name="Miller P.J."/>
            <person name="Scott M.A."/>
            <person name="Spackman E."/>
            <person name="Goraichik I."/>
            <person name="Dimitrov K.M."/>
            <person name="Suarez D.L."/>
            <person name="Swayne D.E."/>
        </authorList>
    </citation>
    <scope>NUCLEOTIDE SEQUENCE [LARGE SCALE GENOMIC DNA]</scope>
    <source>
        <strain evidence="3 4">DSM 12816</strain>
    </source>
</reference>
<evidence type="ECO:0000313" key="4">
    <source>
        <dbReference type="Proteomes" id="UP000192790"/>
    </source>
</evidence>